<accession>A0A8J7W0V6</accession>
<evidence type="ECO:0000256" key="1">
    <source>
        <dbReference type="SAM" id="MobiDB-lite"/>
    </source>
</evidence>
<feature type="region of interest" description="Disordered" evidence="1">
    <location>
        <begin position="114"/>
        <end position="139"/>
    </location>
</feature>
<keyword evidence="2" id="KW-0282">Flagellum</keyword>
<gene>
    <name evidence="2" type="ORF">KCX82_06475</name>
</gene>
<evidence type="ECO:0000313" key="2">
    <source>
        <dbReference type="EMBL" id="MBR0597508.1"/>
    </source>
</evidence>
<dbReference type="RefSeq" id="WP_227017639.1">
    <property type="nucleotide sequence ID" value="NZ_JAGSND010000003.1"/>
</dbReference>
<comment type="caution">
    <text evidence="2">The sequence shown here is derived from an EMBL/GenBank/DDBJ whole genome shotgun (WGS) entry which is preliminary data.</text>
</comment>
<protein>
    <submittedName>
        <fullName evidence="2">Flagellar protein FliT</fullName>
    </submittedName>
</protein>
<name>A0A8J7W0V6_9FIRM</name>
<reference evidence="2" key="2">
    <citation type="submission" date="2021-04" db="EMBL/GenBank/DDBJ databases">
        <authorList>
            <person name="Liu J."/>
        </authorList>
    </citation>
    <scope>NUCLEOTIDE SEQUENCE</scope>
    <source>
        <strain evidence="2">BAD-6</strain>
    </source>
</reference>
<reference evidence="2" key="1">
    <citation type="submission" date="2021-04" db="EMBL/GenBank/DDBJ databases">
        <title>Sinoanaerobacter chloroacetimidivorans sp. nov., an obligate anaerobic bacterium isolated from anaerobic sludge.</title>
        <authorList>
            <person name="Bao Y."/>
        </authorList>
    </citation>
    <scope>NUCLEOTIDE SEQUENCE</scope>
    <source>
        <strain evidence="2">BAD-6</strain>
    </source>
</reference>
<sequence>MSNLTVNEFYSRKMALLKQCLTLSEELMSSLDNWESLDDILYRRNKIIEEIQLMESASDGELLLGLSDEQNKEIDRLIKLILDLDRDTGKLIRKEQDTILESIKSNVQQQKMMQYGSQSMSQYGSPSMPQNGSRMNYKK</sequence>
<proteinExistence type="predicted"/>
<evidence type="ECO:0000313" key="3">
    <source>
        <dbReference type="Proteomes" id="UP000675664"/>
    </source>
</evidence>
<dbReference type="Proteomes" id="UP000675664">
    <property type="component" value="Unassembled WGS sequence"/>
</dbReference>
<dbReference type="AlphaFoldDB" id="A0A8J7W0V6"/>
<organism evidence="2 3">
    <name type="scientific">Sinanaerobacter chloroacetimidivorans</name>
    <dbReference type="NCBI Taxonomy" id="2818044"/>
    <lineage>
        <taxon>Bacteria</taxon>
        <taxon>Bacillati</taxon>
        <taxon>Bacillota</taxon>
        <taxon>Clostridia</taxon>
        <taxon>Peptostreptococcales</taxon>
        <taxon>Anaerovoracaceae</taxon>
        <taxon>Sinanaerobacter</taxon>
    </lineage>
</organism>
<keyword evidence="2" id="KW-0969">Cilium</keyword>
<keyword evidence="3" id="KW-1185">Reference proteome</keyword>
<dbReference type="EMBL" id="JAGSND010000003">
    <property type="protein sequence ID" value="MBR0597508.1"/>
    <property type="molecule type" value="Genomic_DNA"/>
</dbReference>
<feature type="compositionally biased region" description="Low complexity" evidence="1">
    <location>
        <begin position="114"/>
        <end position="130"/>
    </location>
</feature>
<keyword evidence="2" id="KW-0966">Cell projection</keyword>